<evidence type="ECO:0000256" key="1">
    <source>
        <dbReference type="SAM" id="MobiDB-lite"/>
    </source>
</evidence>
<sequence>MTETHIGNFWGQAVKGGDGRAVDSEERTSGFSCRRDEKAPVLKQAARPDRDEDSRADCICCTVQILADFLEYFMENGDLRAAVRAFLPPRNPNCTSHMRLFADRRDPPLSTALHVSTVPYNPGSGPRIGDRMMHWAGRIEKELDKVLQHVTGTQQMRSISAVLSPSLSVRIALSALSLSQRFQSVVYEELRRRAELVFPLKGLQLHVGPASPHHSDFSPLKQRRIHGGAGGQTDGQDSAIFPIPETIVVSLRFSSPVGSAVSSGLLKIYNEKKSQFEIKRNNPKDLVERVARDISKLLNNKRRALEVRRAAGHA</sequence>
<dbReference type="AlphaFoldDB" id="Q4RX88"/>
<gene>
    <name evidence="2" type="ORF">GSTENG00027518001</name>
</gene>
<evidence type="ECO:0000313" key="2">
    <source>
        <dbReference type="EMBL" id="CAG06994.1"/>
    </source>
</evidence>
<dbReference type="OrthoDB" id="8964167at2759"/>
<dbReference type="EMBL" id="CAAE01014979">
    <property type="protein sequence ID" value="CAG06994.1"/>
    <property type="molecule type" value="Genomic_DNA"/>
</dbReference>
<name>Q4RX88_TETNG</name>
<feature type="region of interest" description="Disordered" evidence="1">
    <location>
        <begin position="16"/>
        <end position="48"/>
    </location>
</feature>
<protein>
    <submittedName>
        <fullName evidence="2">(spotted green pufferfish) hypothetical protein</fullName>
    </submittedName>
</protein>
<feature type="region of interest" description="Disordered" evidence="1">
    <location>
        <begin position="209"/>
        <end position="236"/>
    </location>
</feature>
<accession>Q4RX88</accession>
<comment type="caution">
    <text evidence="2">The sequence shown here is derived from an EMBL/GenBank/DDBJ whole genome shotgun (WGS) entry which is preliminary data.</text>
</comment>
<proteinExistence type="predicted"/>
<feature type="compositionally biased region" description="Basic and acidic residues" evidence="1">
    <location>
        <begin position="17"/>
        <end position="48"/>
    </location>
</feature>
<reference evidence="2" key="2">
    <citation type="submission" date="2004-02" db="EMBL/GenBank/DDBJ databases">
        <authorList>
            <consortium name="Genoscope"/>
            <consortium name="Whitehead Institute Centre for Genome Research"/>
        </authorList>
    </citation>
    <scope>NUCLEOTIDE SEQUENCE</scope>
</reference>
<reference evidence="2" key="1">
    <citation type="journal article" date="2004" name="Nature">
        <title>Genome duplication in the teleost fish Tetraodon nigroviridis reveals the early vertebrate proto-karyotype.</title>
        <authorList>
            <person name="Jaillon O."/>
            <person name="Aury J.-M."/>
            <person name="Brunet F."/>
            <person name="Petit J.-L."/>
            <person name="Stange-Thomann N."/>
            <person name="Mauceli E."/>
            <person name="Bouneau L."/>
            <person name="Fischer C."/>
            <person name="Ozouf-Costaz C."/>
            <person name="Bernot A."/>
            <person name="Nicaud S."/>
            <person name="Jaffe D."/>
            <person name="Fisher S."/>
            <person name="Lutfalla G."/>
            <person name="Dossat C."/>
            <person name="Segurens B."/>
            <person name="Dasilva C."/>
            <person name="Salanoubat M."/>
            <person name="Levy M."/>
            <person name="Boudet N."/>
            <person name="Castellano S."/>
            <person name="Anthouard V."/>
            <person name="Jubin C."/>
            <person name="Castelli V."/>
            <person name="Katinka M."/>
            <person name="Vacherie B."/>
            <person name="Biemont C."/>
            <person name="Skalli Z."/>
            <person name="Cattolico L."/>
            <person name="Poulain J."/>
            <person name="De Berardinis V."/>
            <person name="Cruaud C."/>
            <person name="Duprat S."/>
            <person name="Brottier P."/>
            <person name="Coutanceau J.-P."/>
            <person name="Gouzy J."/>
            <person name="Parra G."/>
            <person name="Lardier G."/>
            <person name="Chapple C."/>
            <person name="McKernan K.J."/>
            <person name="McEwan P."/>
            <person name="Bosak S."/>
            <person name="Kellis M."/>
            <person name="Volff J.-N."/>
            <person name="Guigo R."/>
            <person name="Zody M.C."/>
            <person name="Mesirov J."/>
            <person name="Lindblad-Toh K."/>
            <person name="Birren B."/>
            <person name="Nusbaum C."/>
            <person name="Kahn D."/>
            <person name="Robinson-Rechavi M."/>
            <person name="Laudet V."/>
            <person name="Schachter V."/>
            <person name="Quetier F."/>
            <person name="Saurin W."/>
            <person name="Scarpelli C."/>
            <person name="Wincker P."/>
            <person name="Lander E.S."/>
            <person name="Weissenbach J."/>
            <person name="Roest Crollius H."/>
        </authorList>
    </citation>
    <scope>NUCLEOTIDE SEQUENCE [LARGE SCALE GENOMIC DNA]</scope>
</reference>
<dbReference type="KEGG" id="tng:GSTEN00027518G001"/>
<organism evidence="2">
    <name type="scientific">Tetraodon nigroviridis</name>
    <name type="common">Spotted green pufferfish</name>
    <name type="synonym">Chelonodon nigroviridis</name>
    <dbReference type="NCBI Taxonomy" id="99883"/>
    <lineage>
        <taxon>Eukaryota</taxon>
        <taxon>Metazoa</taxon>
        <taxon>Chordata</taxon>
        <taxon>Craniata</taxon>
        <taxon>Vertebrata</taxon>
        <taxon>Euteleostomi</taxon>
        <taxon>Actinopterygii</taxon>
        <taxon>Neopterygii</taxon>
        <taxon>Teleostei</taxon>
        <taxon>Neoteleostei</taxon>
        <taxon>Acanthomorphata</taxon>
        <taxon>Eupercaria</taxon>
        <taxon>Tetraodontiformes</taxon>
        <taxon>Tetradontoidea</taxon>
        <taxon>Tetraodontidae</taxon>
        <taxon>Tetraodon</taxon>
    </lineage>
</organism>